<reference evidence="2 3" key="1">
    <citation type="submission" date="2023-06" db="EMBL/GenBank/DDBJ databases">
        <title>Pelomonas sp. APW6 16S ribosomal RNA gene genome sequencing and assembly.</title>
        <authorList>
            <person name="Woo H."/>
        </authorList>
    </citation>
    <scope>NUCLEOTIDE SEQUENCE [LARGE SCALE GENOMIC DNA]</scope>
    <source>
        <strain evidence="2 3">APW6</strain>
    </source>
</reference>
<accession>A0ABT7LQI9</accession>
<dbReference type="EMBL" id="JASVDS010000005">
    <property type="protein sequence ID" value="MDL5033761.1"/>
    <property type="molecule type" value="Genomic_DNA"/>
</dbReference>
<evidence type="ECO:0000313" key="2">
    <source>
        <dbReference type="EMBL" id="MDL5033761.1"/>
    </source>
</evidence>
<dbReference type="RefSeq" id="WP_285983839.1">
    <property type="nucleotide sequence ID" value="NZ_JASVDS010000005.1"/>
</dbReference>
<feature type="region of interest" description="Disordered" evidence="1">
    <location>
        <begin position="1"/>
        <end position="21"/>
    </location>
</feature>
<name>A0ABT7LQI9_9BURK</name>
<evidence type="ECO:0000313" key="3">
    <source>
        <dbReference type="Proteomes" id="UP001238603"/>
    </source>
</evidence>
<gene>
    <name evidence="2" type="ORF">QRD43_17755</name>
</gene>
<proteinExistence type="predicted"/>
<organism evidence="2 3">
    <name type="scientific">Roseateles subflavus</name>
    <dbReference type="NCBI Taxonomy" id="3053353"/>
    <lineage>
        <taxon>Bacteria</taxon>
        <taxon>Pseudomonadati</taxon>
        <taxon>Pseudomonadota</taxon>
        <taxon>Betaproteobacteria</taxon>
        <taxon>Burkholderiales</taxon>
        <taxon>Sphaerotilaceae</taxon>
        <taxon>Roseateles</taxon>
    </lineage>
</organism>
<protein>
    <recommendedName>
        <fullName evidence="4">HDOD domain-containing protein</fullName>
    </recommendedName>
</protein>
<sequence>MAPASSDAPGPAPPPEPAASVPPRIDRLVLRVAYAYDVLPFDVFQRLRSALAGDHNIAQALETAREVVAVLSADDLAYVLARLLVCTSDAID</sequence>
<dbReference type="Proteomes" id="UP001238603">
    <property type="component" value="Unassembled WGS sequence"/>
</dbReference>
<evidence type="ECO:0000256" key="1">
    <source>
        <dbReference type="SAM" id="MobiDB-lite"/>
    </source>
</evidence>
<evidence type="ECO:0008006" key="4">
    <source>
        <dbReference type="Google" id="ProtNLM"/>
    </source>
</evidence>
<keyword evidence="3" id="KW-1185">Reference proteome</keyword>
<comment type="caution">
    <text evidence="2">The sequence shown here is derived from an EMBL/GenBank/DDBJ whole genome shotgun (WGS) entry which is preliminary data.</text>
</comment>